<evidence type="ECO:0000256" key="1">
    <source>
        <dbReference type="ARBA" id="ARBA00022801"/>
    </source>
</evidence>
<dbReference type="AlphaFoldDB" id="W7DNZ1"/>
<dbReference type="InterPro" id="IPR004175">
    <property type="entry name" value="RNA_CPDase"/>
</dbReference>
<dbReference type="RefSeq" id="WP_034337597.1">
    <property type="nucleotide sequence ID" value="NZ_ATSX01000001.1"/>
</dbReference>
<dbReference type="OrthoDB" id="9793819at2"/>
<dbReference type="NCBIfam" id="TIGR02258">
    <property type="entry name" value="2_5_ligase"/>
    <property type="match status" value="1"/>
</dbReference>
<dbReference type="eggNOG" id="COG1514">
    <property type="taxonomic scope" value="Bacteria"/>
</dbReference>
<keyword evidence="3" id="KW-0436">Ligase</keyword>
<organism evidence="3 4">
    <name type="scientific">Commensalibacter papalotli</name>
    <name type="common">ex Servin-Garciduenas et al. 2014</name>
    <dbReference type="NCBI Taxonomy" id="1208583"/>
    <lineage>
        <taxon>Bacteria</taxon>
        <taxon>Pseudomonadati</taxon>
        <taxon>Pseudomonadota</taxon>
        <taxon>Alphaproteobacteria</taxon>
        <taxon>Acetobacterales</taxon>
        <taxon>Acetobacteraceae</taxon>
    </lineage>
</organism>
<keyword evidence="4" id="KW-1185">Reference proteome</keyword>
<dbReference type="Gene3D" id="3.90.1140.10">
    <property type="entry name" value="Cyclic phosphodiesterase"/>
    <property type="match status" value="1"/>
</dbReference>
<sequence length="178" mass="20280">MRLFIGLTIPDPICTQIGSLRGSLPSIHWNDPDTYHISLCDIGEIKSNVLLNDLDLALEKIGFNNFELSIQGVSHYTSPTQEIKLCATVLPTSSLSLLKNKIEYINRKLGIKTKKKHFTPHITLAKGIGINQEQISNWLFKYNLFKTEPFQICQFSLFSSFPNKKEFNCDIVSTYLLR</sequence>
<name>W7DNZ1_9PROT</name>
<dbReference type="GO" id="GO:0008664">
    <property type="term" value="F:RNA 2',3'-cyclic 3'-phosphodiesterase activity"/>
    <property type="evidence" value="ECO:0007669"/>
    <property type="project" value="InterPro"/>
</dbReference>
<dbReference type="InterPro" id="IPR009097">
    <property type="entry name" value="Cyclic_Pdiesterase"/>
</dbReference>
<dbReference type="STRING" id="1208583.COMX_04685"/>
<evidence type="ECO:0000259" key="2">
    <source>
        <dbReference type="Pfam" id="PF02834"/>
    </source>
</evidence>
<evidence type="ECO:0000313" key="4">
    <source>
        <dbReference type="Proteomes" id="UP000019250"/>
    </source>
</evidence>
<dbReference type="PANTHER" id="PTHR35561">
    <property type="entry name" value="RNA 2',3'-CYCLIC PHOSPHODIESTERASE"/>
    <property type="match status" value="1"/>
</dbReference>
<dbReference type="GO" id="GO:0016874">
    <property type="term" value="F:ligase activity"/>
    <property type="evidence" value="ECO:0007669"/>
    <property type="project" value="UniProtKB-KW"/>
</dbReference>
<keyword evidence="1" id="KW-0378">Hydrolase</keyword>
<evidence type="ECO:0000313" key="3">
    <source>
        <dbReference type="EMBL" id="EUK19017.1"/>
    </source>
</evidence>
<proteinExistence type="predicted"/>
<dbReference type="Proteomes" id="UP000019250">
    <property type="component" value="Unassembled WGS sequence"/>
</dbReference>
<accession>W7DNZ1</accession>
<gene>
    <name evidence="3" type="ORF">COMX_04685</name>
</gene>
<protein>
    <submittedName>
        <fullName evidence="3">2'-5' RNA ligase</fullName>
    </submittedName>
</protein>
<reference evidence="3 4" key="1">
    <citation type="journal article" date="2014" name="Genome Announc.">
        <title>Draft Genome Sequence of Commensalibacter papalotli MX01, a Symbiont Identified from the Guts of Overwintering Monarch Butterflies.</title>
        <authorList>
            <person name="Servin-Garciduenas L.E."/>
            <person name="Sanchez-Quinto A."/>
            <person name="Martinez-Romero E."/>
        </authorList>
    </citation>
    <scope>NUCLEOTIDE SEQUENCE [LARGE SCALE GENOMIC DNA]</scope>
    <source>
        <strain evidence="4">MX-MONARCH01</strain>
    </source>
</reference>
<dbReference type="Pfam" id="PF02834">
    <property type="entry name" value="LigT_PEase"/>
    <property type="match status" value="1"/>
</dbReference>
<dbReference type="InterPro" id="IPR014051">
    <property type="entry name" value="Phosphoesterase_HXTX"/>
</dbReference>
<dbReference type="PANTHER" id="PTHR35561:SF1">
    <property type="entry name" value="RNA 2',3'-CYCLIC PHOSPHODIESTERASE"/>
    <property type="match status" value="1"/>
</dbReference>
<dbReference type="GO" id="GO:0004113">
    <property type="term" value="F:2',3'-cyclic-nucleotide 3'-phosphodiesterase activity"/>
    <property type="evidence" value="ECO:0007669"/>
    <property type="project" value="InterPro"/>
</dbReference>
<feature type="domain" description="Phosphoesterase HXTX" evidence="2">
    <location>
        <begin position="94"/>
        <end position="161"/>
    </location>
</feature>
<dbReference type="SUPFAM" id="SSF55144">
    <property type="entry name" value="LigT-like"/>
    <property type="match status" value="1"/>
</dbReference>
<dbReference type="EMBL" id="ATSX01000001">
    <property type="protein sequence ID" value="EUK19017.1"/>
    <property type="molecule type" value="Genomic_DNA"/>
</dbReference>
<comment type="caution">
    <text evidence="3">The sequence shown here is derived from an EMBL/GenBank/DDBJ whole genome shotgun (WGS) entry which is preliminary data.</text>
</comment>